<organism evidence="2 3">
    <name type="scientific">Candidatus Zambryskibacteria bacterium RIFCSPLOWO2_01_FULL_43_17</name>
    <dbReference type="NCBI Taxonomy" id="1802760"/>
    <lineage>
        <taxon>Bacteria</taxon>
        <taxon>Candidatus Zambryskiibacteriota</taxon>
    </lineage>
</organism>
<comment type="caution">
    <text evidence="2">The sequence shown here is derived from an EMBL/GenBank/DDBJ whole genome shotgun (WGS) entry which is preliminary data.</text>
</comment>
<proteinExistence type="predicted"/>
<protein>
    <recommendedName>
        <fullName evidence="1">DUF2779 domain-containing protein</fullName>
    </recommendedName>
</protein>
<feature type="non-terminal residue" evidence="2">
    <location>
        <position position="377"/>
    </location>
</feature>
<evidence type="ECO:0000313" key="3">
    <source>
        <dbReference type="Proteomes" id="UP000179283"/>
    </source>
</evidence>
<gene>
    <name evidence="2" type="ORF">A2920_01100</name>
</gene>
<dbReference type="Proteomes" id="UP000179283">
    <property type="component" value="Unassembled WGS sequence"/>
</dbReference>
<reference evidence="2 3" key="1">
    <citation type="journal article" date="2016" name="Nat. Commun.">
        <title>Thousands of microbial genomes shed light on interconnected biogeochemical processes in an aquifer system.</title>
        <authorList>
            <person name="Anantharaman K."/>
            <person name="Brown C.T."/>
            <person name="Hug L.A."/>
            <person name="Sharon I."/>
            <person name="Castelle C.J."/>
            <person name="Probst A.J."/>
            <person name="Thomas B.C."/>
            <person name="Singh A."/>
            <person name="Wilkins M.J."/>
            <person name="Karaoz U."/>
            <person name="Brodie E.L."/>
            <person name="Williams K.H."/>
            <person name="Hubbard S.S."/>
            <person name="Banfield J.F."/>
        </authorList>
    </citation>
    <scope>NUCLEOTIDE SEQUENCE [LARGE SCALE GENOMIC DNA]</scope>
</reference>
<accession>A0A1G2U2X0</accession>
<evidence type="ECO:0000313" key="2">
    <source>
        <dbReference type="EMBL" id="OHB03875.1"/>
    </source>
</evidence>
<sequence length="377" mass="43712">MVTELTWLNETLKTMAINLSKTDYILYRECPKNVWYKIHRPDIYSESELSEFEKSIMETGNEVELVARKLFPSGILIERRDTKAQETTQDYIAKKQEVLFQPIFVKDSHLAAIDILKFEPETKDYSVYEIKSTSSIDEKVHYHDLAFQINLLRKCGLKINKAYLIHLNSEYVRSGKLDIVQLFKIVDISKKVENVSESVATETEEALKYISQDEEPSGFCCCVYKGRSRHCSTFQHANPEVPDYSVHDIARIGNSKAKLKELIDNNIFHIDKIPAHIKLTDIQQSQVDTYILNKVLVNKEKIKAEFDTLTFPLYFLDYETFPAAIPRFDGFSPYHQIPFQYSVDVLKSPESKPEHYEFLHVDSSDPSKSFAESLQKH</sequence>
<dbReference type="EMBL" id="MHWD01000015">
    <property type="protein sequence ID" value="OHB03875.1"/>
    <property type="molecule type" value="Genomic_DNA"/>
</dbReference>
<dbReference type="AlphaFoldDB" id="A0A1G2U2X0"/>
<name>A0A1G2U2X0_9BACT</name>
<dbReference type="Pfam" id="PF11074">
    <property type="entry name" value="DUF2779"/>
    <property type="match status" value="1"/>
</dbReference>
<feature type="domain" description="DUF2779" evidence="1">
    <location>
        <begin position="314"/>
        <end position="376"/>
    </location>
</feature>
<evidence type="ECO:0000259" key="1">
    <source>
        <dbReference type="Pfam" id="PF11074"/>
    </source>
</evidence>
<dbReference type="InterPro" id="IPR021301">
    <property type="entry name" value="DUF2779"/>
</dbReference>